<dbReference type="OrthoDB" id="9761532at2"/>
<dbReference type="EnsemblBacteria" id="CAJ69377">
    <property type="protein sequence ID" value="CAJ69377"/>
    <property type="gene ID" value="CD630_24900"/>
</dbReference>
<gene>
    <name evidence="10" type="ordered locus">CD630_24900</name>
</gene>
<comment type="cofactor">
    <cofactor evidence="1">
        <name>Zn(2+)</name>
        <dbReference type="ChEBI" id="CHEBI:29105"/>
    </cofactor>
</comment>
<dbReference type="GO" id="GO:0006508">
    <property type="term" value="P:proteolysis"/>
    <property type="evidence" value="ECO:0007669"/>
    <property type="project" value="UniProtKB-KW"/>
</dbReference>
<dbReference type="GO" id="GO:0016805">
    <property type="term" value="F:dipeptidase activity"/>
    <property type="evidence" value="ECO:0007669"/>
    <property type="project" value="UniProtKB-KW"/>
</dbReference>
<dbReference type="PANTHER" id="PTHR43808:SF31">
    <property type="entry name" value="N-ACETYL-L-CITRULLINE DEACETYLASE"/>
    <property type="match status" value="1"/>
</dbReference>
<evidence type="ECO:0000256" key="6">
    <source>
        <dbReference type="ARBA" id="ARBA00022833"/>
    </source>
</evidence>
<dbReference type="KEGG" id="cdf:CD630_24900"/>
<dbReference type="PATRIC" id="fig|272563.8.peg.2612"/>
<dbReference type="SUPFAM" id="SSF55031">
    <property type="entry name" value="Bacterial exopeptidase dimerisation domain"/>
    <property type="match status" value="1"/>
</dbReference>
<dbReference type="CDD" id="cd03888">
    <property type="entry name" value="M20_PepV"/>
    <property type="match status" value="1"/>
</dbReference>
<evidence type="ECO:0000259" key="9">
    <source>
        <dbReference type="Pfam" id="PF07687"/>
    </source>
</evidence>
<evidence type="ECO:0000256" key="1">
    <source>
        <dbReference type="ARBA" id="ARBA00001947"/>
    </source>
</evidence>
<feature type="domain" description="Peptidase M20 dimerisation" evidence="9">
    <location>
        <begin position="246"/>
        <end position="354"/>
    </location>
</feature>
<reference evidence="10 11" key="1">
    <citation type="journal article" date="2006" name="Nat. Genet.">
        <title>The multidrug-resistant human pathogen Clostridium difficile has a highly mobile, mosaic genome.</title>
        <authorList>
            <person name="Sebaihia M."/>
            <person name="Wren B.W."/>
            <person name="Mullany P."/>
            <person name="Fairweather N.F."/>
            <person name="Minton N."/>
            <person name="Stabler R."/>
            <person name="Thomson N.R."/>
            <person name="Roberts A.P."/>
            <person name="Cerdeno-Tarraga A.M."/>
            <person name="Wang H."/>
            <person name="Holden M.T.G."/>
            <person name="Wright A."/>
            <person name="Churcher C."/>
            <person name="Quail M.A."/>
            <person name="Baker S."/>
            <person name="Bason N."/>
            <person name="Brooks K."/>
            <person name="Chillingworth T."/>
            <person name="Cronin A."/>
            <person name="Davis P."/>
            <person name="Dowd L."/>
            <person name="Fraser A."/>
            <person name="Feltwell T."/>
            <person name="Hance Z."/>
            <person name="Holroyd S."/>
            <person name="Jagels K."/>
            <person name="Moule S."/>
            <person name="Mungall K."/>
            <person name="Price C."/>
            <person name="Rabbinowitsch R."/>
            <person name="Sharp S."/>
            <person name="Simmonds M."/>
            <person name="Steven K."/>
            <person name="Unwin L."/>
            <person name="Whithead S."/>
            <person name="Dupuy B."/>
            <person name="Dougan G."/>
            <person name="Barrell B.and.Parkhill.J."/>
        </authorList>
    </citation>
    <scope>NUCLEOTIDE SEQUENCE [LARGE SCALE GENOMIC DNA]</scope>
    <source>
        <strain evidence="10 11">630</strain>
    </source>
</reference>
<dbReference type="GO" id="GO:0006526">
    <property type="term" value="P:L-arginine biosynthetic process"/>
    <property type="evidence" value="ECO:0007669"/>
    <property type="project" value="TreeGrafter"/>
</dbReference>
<dbReference type="AlphaFoldDB" id="Q182H7"/>
<evidence type="ECO:0000256" key="8">
    <source>
        <dbReference type="ARBA" id="ARBA00023049"/>
    </source>
</evidence>
<keyword evidence="8" id="KW-0482">Metalloprotease</keyword>
<evidence type="ECO:0000256" key="7">
    <source>
        <dbReference type="ARBA" id="ARBA00022997"/>
    </source>
</evidence>
<dbReference type="Gene3D" id="3.40.630.10">
    <property type="entry name" value="Zn peptidases"/>
    <property type="match status" value="1"/>
</dbReference>
<keyword evidence="3" id="KW-0645">Protease</keyword>
<dbReference type="Proteomes" id="UP000001978">
    <property type="component" value="Chromosome"/>
</dbReference>
<evidence type="ECO:0000256" key="3">
    <source>
        <dbReference type="ARBA" id="ARBA00022670"/>
    </source>
</evidence>
<dbReference type="BioCyc" id="PDIF272563:G12WB-2645-MONOMER"/>
<dbReference type="PhylomeDB" id="Q182H7"/>
<protein>
    <submittedName>
        <fullName evidence="10">Peptidase, M20A family</fullName>
    </submittedName>
</protein>
<proteinExistence type="inferred from homology"/>
<keyword evidence="5" id="KW-0378">Hydrolase</keyword>
<accession>Q182H7</accession>
<name>Q182H7_CLOD6</name>
<dbReference type="EMBL" id="AM180355">
    <property type="protein sequence ID" value="CAJ69377.1"/>
    <property type="molecule type" value="Genomic_DNA"/>
</dbReference>
<evidence type="ECO:0000256" key="5">
    <source>
        <dbReference type="ARBA" id="ARBA00022801"/>
    </source>
</evidence>
<keyword evidence="6" id="KW-0862">Zinc</keyword>
<sequence>MIIMELFKAESKKYEKEFLKLLEQWVSIPSFYDRKTVSKDMPFGKGVYDALNWFENLGRENNFKVKNIDNHAVQIEYGNGKEYVDIFGHCDVVNPGEGWDSEPFKLNIIGDKLVARGVSDNKGPMIVNFLALKMIKDLDINLKRKVRLIAGGNEESGFKCIKHYYSKEPYGVCGFTPDAKFPVLNGEKGGAIIKLISNIDDKSLYISGGIEFNTIPDKVYIKNVEKLGKDNICFDINNISINYDNGNYIVYGKGGHSSKPEKSINPILATIKLLSENIDEKWTKDLYKLINQDNINGNLFGLNIEGKCGILSMVPTIINIVDGKLEVVLSVRYPEILTIEDIIKKFNLYMEQNNINKFELIGENLKQANYIDRNSKLVRSLHDIYIKYSGDLKNDVRVTSAGSYASEMNNSVIFGCEFPDGSFGNVHSANEFASLDRFITAIGIYAEAIITLCNKI</sequence>
<comment type="similarity">
    <text evidence="2">Belongs to the peptidase M20A family.</text>
</comment>
<dbReference type="GO" id="GO:0008777">
    <property type="term" value="F:acetylornithine deacetylase activity"/>
    <property type="evidence" value="ECO:0007669"/>
    <property type="project" value="TreeGrafter"/>
</dbReference>
<dbReference type="InterPro" id="IPR011650">
    <property type="entry name" value="Peptidase_M20_dimer"/>
</dbReference>
<organism evidence="10 11">
    <name type="scientific">Clostridioides difficile (strain 630)</name>
    <name type="common">Peptoclostridium difficile</name>
    <dbReference type="NCBI Taxonomy" id="272563"/>
    <lineage>
        <taxon>Bacteria</taxon>
        <taxon>Bacillati</taxon>
        <taxon>Bacillota</taxon>
        <taxon>Clostridia</taxon>
        <taxon>Peptostreptococcales</taxon>
        <taxon>Peptostreptococcaceae</taxon>
        <taxon>Clostridioides</taxon>
    </lineage>
</organism>
<dbReference type="eggNOG" id="COG0624">
    <property type="taxonomic scope" value="Bacteria"/>
</dbReference>
<dbReference type="InterPro" id="IPR010964">
    <property type="entry name" value="M20A_pepV-rel"/>
</dbReference>
<dbReference type="SUPFAM" id="SSF53187">
    <property type="entry name" value="Zn-dependent exopeptidases"/>
    <property type="match status" value="1"/>
</dbReference>
<dbReference type="Pfam" id="PF01546">
    <property type="entry name" value="Peptidase_M20"/>
    <property type="match status" value="1"/>
</dbReference>
<dbReference type="InterPro" id="IPR050072">
    <property type="entry name" value="Peptidase_M20A"/>
</dbReference>
<keyword evidence="7" id="KW-0224">Dipeptidase</keyword>
<dbReference type="InterPro" id="IPR002933">
    <property type="entry name" value="Peptidase_M20"/>
</dbReference>
<dbReference type="Gene3D" id="3.30.70.360">
    <property type="match status" value="2"/>
</dbReference>
<dbReference type="NCBIfam" id="TIGR01887">
    <property type="entry name" value="dipeptidaselike"/>
    <property type="match status" value="1"/>
</dbReference>
<evidence type="ECO:0000313" key="10">
    <source>
        <dbReference type="EMBL" id="CAJ69377.1"/>
    </source>
</evidence>
<dbReference type="STRING" id="272563.CD630_24900"/>
<dbReference type="InterPro" id="IPR036264">
    <property type="entry name" value="Bact_exopeptidase_dim_dom"/>
</dbReference>
<dbReference type="Pfam" id="PF07687">
    <property type="entry name" value="M20_dimer"/>
    <property type="match status" value="1"/>
</dbReference>
<keyword evidence="4" id="KW-0479">Metal-binding</keyword>
<evidence type="ECO:0000256" key="2">
    <source>
        <dbReference type="ARBA" id="ARBA00006247"/>
    </source>
</evidence>
<evidence type="ECO:0000313" key="11">
    <source>
        <dbReference type="Proteomes" id="UP000001978"/>
    </source>
</evidence>
<dbReference type="GO" id="GO:0008270">
    <property type="term" value="F:zinc ion binding"/>
    <property type="evidence" value="ECO:0007669"/>
    <property type="project" value="InterPro"/>
</dbReference>
<evidence type="ECO:0000256" key="4">
    <source>
        <dbReference type="ARBA" id="ARBA00022723"/>
    </source>
</evidence>
<dbReference type="PANTHER" id="PTHR43808">
    <property type="entry name" value="ACETYLORNITHINE DEACETYLASE"/>
    <property type="match status" value="1"/>
</dbReference>
<dbReference type="GO" id="GO:0008237">
    <property type="term" value="F:metallopeptidase activity"/>
    <property type="evidence" value="ECO:0007669"/>
    <property type="project" value="UniProtKB-KW"/>
</dbReference>